<dbReference type="Proteomes" id="UP000011834">
    <property type="component" value="Chromosome"/>
</dbReference>
<evidence type="ECO:0000313" key="1">
    <source>
        <dbReference type="EMBL" id="AGG31966.1"/>
    </source>
</evidence>
<protein>
    <submittedName>
        <fullName evidence="1">Uncharacterized protein</fullName>
    </submittedName>
</protein>
<organism evidence="1 2">
    <name type="scientific">Morganella morganii subsp. morganii KT</name>
    <dbReference type="NCBI Taxonomy" id="1124991"/>
    <lineage>
        <taxon>Bacteria</taxon>
        <taxon>Pseudomonadati</taxon>
        <taxon>Pseudomonadota</taxon>
        <taxon>Gammaproteobacteria</taxon>
        <taxon>Enterobacterales</taxon>
        <taxon>Morganellaceae</taxon>
        <taxon>Morganella</taxon>
    </lineage>
</organism>
<dbReference type="EMBL" id="CP004345">
    <property type="protein sequence ID" value="AGG31966.1"/>
    <property type="molecule type" value="Genomic_DNA"/>
</dbReference>
<sequence>MEPTDFEKWCAGELGYTPEWIMMQRKINFFGGHEYKHGEIAKRYRAYMAGVLSRLPYQTPPPEE</sequence>
<name>J7TW32_MORMO</name>
<dbReference type="HOGENOM" id="CLU_2862932_0_0_6"/>
<accession>J7TW32</accession>
<reference evidence="1 2" key="1">
    <citation type="journal article" date="2012" name="BMC Genomics">
        <title>Whole-genome sequencing and identification of Morganella morganii KT pathogenicity-related genes.</title>
        <authorList>
            <person name="Chen Y.T."/>
            <person name="Peng H.L."/>
            <person name="Shia W.C."/>
            <person name="Hsu F.R."/>
            <person name="Ken C.F."/>
            <person name="Tsao Y.M."/>
            <person name="Chen C.H."/>
            <person name="Liu C.E."/>
            <person name="Hsieh M.F."/>
            <person name="Chen H.C."/>
            <person name="Tang C.Y."/>
            <person name="Ku T.H."/>
        </authorList>
    </citation>
    <scope>NUCLEOTIDE SEQUENCE [LARGE SCALE GENOMIC DNA]</scope>
    <source>
        <strain evidence="1 2">KT</strain>
    </source>
</reference>
<proteinExistence type="predicted"/>
<dbReference type="AlphaFoldDB" id="J7TW32"/>
<dbReference type="KEGG" id="mmk:MU9_2921"/>
<dbReference type="RefSeq" id="WP_004904153.1">
    <property type="nucleotide sequence ID" value="NC_020418.1"/>
</dbReference>
<gene>
    <name evidence="1" type="ORF">MU9_2921</name>
</gene>
<evidence type="ECO:0000313" key="2">
    <source>
        <dbReference type="Proteomes" id="UP000011834"/>
    </source>
</evidence>
<keyword evidence="2" id="KW-1185">Reference proteome</keyword>